<evidence type="ECO:0000313" key="2">
    <source>
        <dbReference type="Proteomes" id="UP000625711"/>
    </source>
</evidence>
<dbReference type="Proteomes" id="UP000625711">
    <property type="component" value="Unassembled WGS sequence"/>
</dbReference>
<accession>A0A834M128</accession>
<dbReference type="EMBL" id="JAACXV010014481">
    <property type="protein sequence ID" value="KAF7266953.1"/>
    <property type="molecule type" value="Genomic_DNA"/>
</dbReference>
<evidence type="ECO:0000313" key="1">
    <source>
        <dbReference type="EMBL" id="KAF7266953.1"/>
    </source>
</evidence>
<gene>
    <name evidence="1" type="ORF">GWI33_019771</name>
</gene>
<organism evidence="1 2">
    <name type="scientific">Rhynchophorus ferrugineus</name>
    <name type="common">Red palm weevil</name>
    <name type="synonym">Curculio ferrugineus</name>
    <dbReference type="NCBI Taxonomy" id="354439"/>
    <lineage>
        <taxon>Eukaryota</taxon>
        <taxon>Metazoa</taxon>
        <taxon>Ecdysozoa</taxon>
        <taxon>Arthropoda</taxon>
        <taxon>Hexapoda</taxon>
        <taxon>Insecta</taxon>
        <taxon>Pterygota</taxon>
        <taxon>Neoptera</taxon>
        <taxon>Endopterygota</taxon>
        <taxon>Coleoptera</taxon>
        <taxon>Polyphaga</taxon>
        <taxon>Cucujiformia</taxon>
        <taxon>Curculionidae</taxon>
        <taxon>Dryophthorinae</taxon>
        <taxon>Rhynchophorus</taxon>
    </lineage>
</organism>
<proteinExistence type="predicted"/>
<reference evidence="1" key="1">
    <citation type="submission" date="2020-08" db="EMBL/GenBank/DDBJ databases">
        <title>Genome sequencing and assembly of the red palm weevil Rhynchophorus ferrugineus.</title>
        <authorList>
            <person name="Dias G.B."/>
            <person name="Bergman C.M."/>
            <person name="Manee M."/>
        </authorList>
    </citation>
    <scope>NUCLEOTIDE SEQUENCE</scope>
    <source>
        <strain evidence="1">AA-2017</strain>
        <tissue evidence="1">Whole larva</tissue>
    </source>
</reference>
<protein>
    <submittedName>
        <fullName evidence="1">Uncharacterized protein</fullName>
    </submittedName>
</protein>
<comment type="caution">
    <text evidence="1">The sequence shown here is derived from an EMBL/GenBank/DDBJ whole genome shotgun (WGS) entry which is preliminary data.</text>
</comment>
<name>A0A834M128_RHYFE</name>
<sequence>MFKVFFGGEGRCCSHSHRDEPPSGASWLSLSRCSENCAMCIILLQEQEQSLSLRFRVEKRKKQHRMKFVKDESFSSIGFPVPISWPGNDRGIG</sequence>
<dbReference type="AlphaFoldDB" id="A0A834M128"/>
<keyword evidence="2" id="KW-1185">Reference proteome</keyword>